<keyword evidence="5 6" id="KW-0408">Iron</keyword>
<evidence type="ECO:0000256" key="5">
    <source>
        <dbReference type="ARBA" id="ARBA00023004"/>
    </source>
</evidence>
<evidence type="ECO:0000259" key="8">
    <source>
        <dbReference type="PROSITE" id="PS51007"/>
    </source>
</evidence>
<comment type="caution">
    <text evidence="9">The sequence shown here is derived from an EMBL/GenBank/DDBJ whole genome shotgun (WGS) entry which is preliminary data.</text>
</comment>
<protein>
    <submittedName>
        <fullName evidence="9">Cytochrome c</fullName>
    </submittedName>
</protein>
<proteinExistence type="predicted"/>
<keyword evidence="4" id="KW-0249">Electron transport</keyword>
<evidence type="ECO:0000256" key="3">
    <source>
        <dbReference type="ARBA" id="ARBA00022723"/>
    </source>
</evidence>
<dbReference type="EMBL" id="JACJVN010000065">
    <property type="protein sequence ID" value="MBB6678983.1"/>
    <property type="molecule type" value="Genomic_DNA"/>
</dbReference>
<evidence type="ECO:0000256" key="7">
    <source>
        <dbReference type="SAM" id="SignalP"/>
    </source>
</evidence>
<feature type="chain" id="PRO_5032783355" evidence="7">
    <location>
        <begin position="25"/>
        <end position="112"/>
    </location>
</feature>
<dbReference type="Pfam" id="PF13442">
    <property type="entry name" value="Cytochrome_CBB3"/>
    <property type="match status" value="1"/>
</dbReference>
<evidence type="ECO:0000256" key="6">
    <source>
        <dbReference type="PROSITE-ProRule" id="PRU00433"/>
    </source>
</evidence>
<keyword evidence="10" id="KW-1185">Reference proteome</keyword>
<evidence type="ECO:0000313" key="10">
    <source>
        <dbReference type="Proteomes" id="UP000574133"/>
    </source>
</evidence>
<name>A0A841TBY6_9BACL</name>
<dbReference type="Gene3D" id="1.10.760.10">
    <property type="entry name" value="Cytochrome c-like domain"/>
    <property type="match status" value="1"/>
</dbReference>
<gene>
    <name evidence="9" type="ORF">H4Q31_16965</name>
</gene>
<evidence type="ECO:0000256" key="1">
    <source>
        <dbReference type="ARBA" id="ARBA00022448"/>
    </source>
</evidence>
<dbReference type="AlphaFoldDB" id="A0A841TBY6"/>
<reference evidence="9 10" key="1">
    <citation type="submission" date="2020-08" db="EMBL/GenBank/DDBJ databases">
        <title>Cohnella phylogeny.</title>
        <authorList>
            <person name="Dunlap C."/>
        </authorList>
    </citation>
    <scope>NUCLEOTIDE SEQUENCE [LARGE SCALE GENOMIC DNA]</scope>
    <source>
        <strain evidence="9 10">DSM 103658</strain>
    </source>
</reference>
<dbReference type="Proteomes" id="UP000574133">
    <property type="component" value="Unassembled WGS sequence"/>
</dbReference>
<dbReference type="InterPro" id="IPR036909">
    <property type="entry name" value="Cyt_c-like_dom_sf"/>
</dbReference>
<feature type="signal peptide" evidence="7">
    <location>
        <begin position="1"/>
        <end position="24"/>
    </location>
</feature>
<sequence length="112" mass="11881">MVPAAISAALLIILSACGSGSGQATSPQPASKPLEGPEETIKLYRSNCIACHGTELQGQMGADSDLRHVGSKLSKEQIVLQIENGGSLMKPFKDKLQPEQIEALADWLAEHK</sequence>
<keyword evidence="1" id="KW-0813">Transport</keyword>
<dbReference type="SUPFAM" id="SSF46626">
    <property type="entry name" value="Cytochrome c"/>
    <property type="match status" value="1"/>
</dbReference>
<dbReference type="GO" id="GO:0009055">
    <property type="term" value="F:electron transfer activity"/>
    <property type="evidence" value="ECO:0007669"/>
    <property type="project" value="InterPro"/>
</dbReference>
<organism evidence="9 10">
    <name type="scientific">Cohnella lubricantis</name>
    <dbReference type="NCBI Taxonomy" id="2163172"/>
    <lineage>
        <taxon>Bacteria</taxon>
        <taxon>Bacillati</taxon>
        <taxon>Bacillota</taxon>
        <taxon>Bacilli</taxon>
        <taxon>Bacillales</taxon>
        <taxon>Paenibacillaceae</taxon>
        <taxon>Cohnella</taxon>
    </lineage>
</organism>
<evidence type="ECO:0000256" key="2">
    <source>
        <dbReference type="ARBA" id="ARBA00022617"/>
    </source>
</evidence>
<dbReference type="GO" id="GO:0020037">
    <property type="term" value="F:heme binding"/>
    <property type="evidence" value="ECO:0007669"/>
    <property type="project" value="InterPro"/>
</dbReference>
<accession>A0A841TBY6</accession>
<dbReference type="InterPro" id="IPR009056">
    <property type="entry name" value="Cyt_c-like_dom"/>
</dbReference>
<feature type="domain" description="Cytochrome c" evidence="8">
    <location>
        <begin position="35"/>
        <end position="112"/>
    </location>
</feature>
<keyword evidence="3 6" id="KW-0479">Metal-binding</keyword>
<dbReference type="PANTHER" id="PTHR37823">
    <property type="entry name" value="CYTOCHROME C-553-LIKE"/>
    <property type="match status" value="1"/>
</dbReference>
<dbReference type="InterPro" id="IPR051811">
    <property type="entry name" value="Cytochrome_c550/c551-like"/>
</dbReference>
<evidence type="ECO:0000256" key="4">
    <source>
        <dbReference type="ARBA" id="ARBA00022982"/>
    </source>
</evidence>
<evidence type="ECO:0000313" key="9">
    <source>
        <dbReference type="EMBL" id="MBB6678983.1"/>
    </source>
</evidence>
<dbReference type="PANTHER" id="PTHR37823:SF4">
    <property type="entry name" value="MENAQUINOL-CYTOCHROME C REDUCTASE CYTOCHROME B_C SUBUNIT"/>
    <property type="match status" value="1"/>
</dbReference>
<keyword evidence="7" id="KW-0732">Signal</keyword>
<dbReference type="GO" id="GO:0046872">
    <property type="term" value="F:metal ion binding"/>
    <property type="evidence" value="ECO:0007669"/>
    <property type="project" value="UniProtKB-KW"/>
</dbReference>
<dbReference type="PROSITE" id="PS51007">
    <property type="entry name" value="CYTC"/>
    <property type="match status" value="1"/>
</dbReference>
<keyword evidence="2 6" id="KW-0349">Heme</keyword>